<dbReference type="GO" id="GO:0007548">
    <property type="term" value="P:sex differentiation"/>
    <property type="evidence" value="ECO:0007669"/>
    <property type="project" value="TreeGrafter"/>
</dbReference>
<sequence>MEAVPSQRVLRSPKCARCRNHGSVVALKGHSGHCRFSRCSCWKCALISERTRIMAQQRDIRKRQLANENERNGCGDPVSNSLRETDAVHRKTYTELEVAAQTAGTDDPVQKSSLHRAQNSAISREQPLLPSQYMATEVPRNTVYSSELPLAMPRHPHAHYANVFSPFLLRFGFSPPEAFGFPHLPQTTLTDSTQT</sequence>
<dbReference type="GO" id="GO:0000978">
    <property type="term" value="F:RNA polymerase II cis-regulatory region sequence-specific DNA binding"/>
    <property type="evidence" value="ECO:0007669"/>
    <property type="project" value="TreeGrafter"/>
</dbReference>
<dbReference type="EMBL" id="VCAZ01000032">
    <property type="protein sequence ID" value="TSL47699.1"/>
    <property type="molecule type" value="Genomic_DNA"/>
</dbReference>
<dbReference type="GO" id="GO:0046872">
    <property type="term" value="F:metal ion binding"/>
    <property type="evidence" value="ECO:0007669"/>
    <property type="project" value="UniProtKB-KW"/>
</dbReference>
<keyword evidence="3 6" id="KW-0862">Zinc</keyword>
<feature type="DNA-binding region" description="DM" evidence="6">
    <location>
        <begin position="15"/>
        <end position="62"/>
    </location>
</feature>
<evidence type="ECO:0000256" key="4">
    <source>
        <dbReference type="ARBA" id="ARBA00023125"/>
    </source>
</evidence>
<dbReference type="GO" id="GO:0000981">
    <property type="term" value="F:DNA-binding transcription factor activity, RNA polymerase II-specific"/>
    <property type="evidence" value="ECO:0007669"/>
    <property type="project" value="TreeGrafter"/>
</dbReference>
<dbReference type="PANTHER" id="PTHR12322:SF116">
    <property type="entry name" value="DOUBLESEX-MAB RELATED 99B"/>
    <property type="match status" value="1"/>
</dbReference>
<accession>A0A556TZS4</accession>
<protein>
    <submittedName>
        <fullName evidence="9">Doublesex-and mab-3-related transcription factor A2</fullName>
    </submittedName>
</protein>
<dbReference type="InterPro" id="IPR001275">
    <property type="entry name" value="DM_DNA-bd"/>
</dbReference>
<dbReference type="Gene3D" id="4.10.1040.10">
    <property type="entry name" value="DM DNA-binding domain"/>
    <property type="match status" value="1"/>
</dbReference>
<dbReference type="PROSITE" id="PS40000">
    <property type="entry name" value="DM_1"/>
    <property type="match status" value="1"/>
</dbReference>
<evidence type="ECO:0000256" key="6">
    <source>
        <dbReference type="PROSITE-ProRule" id="PRU00070"/>
    </source>
</evidence>
<evidence type="ECO:0000256" key="7">
    <source>
        <dbReference type="SAM" id="MobiDB-lite"/>
    </source>
</evidence>
<keyword evidence="2 6" id="KW-0479">Metal-binding</keyword>
<organism evidence="9 10">
    <name type="scientific">Bagarius yarrelli</name>
    <name type="common">Goonch</name>
    <name type="synonym">Bagrus yarrelli</name>
    <dbReference type="NCBI Taxonomy" id="175774"/>
    <lineage>
        <taxon>Eukaryota</taxon>
        <taxon>Metazoa</taxon>
        <taxon>Chordata</taxon>
        <taxon>Craniata</taxon>
        <taxon>Vertebrata</taxon>
        <taxon>Euteleostomi</taxon>
        <taxon>Actinopterygii</taxon>
        <taxon>Neopterygii</taxon>
        <taxon>Teleostei</taxon>
        <taxon>Ostariophysi</taxon>
        <taxon>Siluriformes</taxon>
        <taxon>Sisoridae</taxon>
        <taxon>Sisorinae</taxon>
        <taxon>Bagarius</taxon>
    </lineage>
</organism>
<comment type="similarity">
    <text evidence="1">Belongs to the DMRT family.</text>
</comment>
<gene>
    <name evidence="9" type="ORF">Baya_7280</name>
</gene>
<feature type="domain" description="DM" evidence="8">
    <location>
        <begin position="15"/>
        <end position="62"/>
    </location>
</feature>
<evidence type="ECO:0000256" key="3">
    <source>
        <dbReference type="ARBA" id="ARBA00022833"/>
    </source>
</evidence>
<dbReference type="InterPro" id="IPR036407">
    <property type="entry name" value="DM_DNA-bd_sf"/>
</dbReference>
<dbReference type="FunFam" id="4.10.1040.10:FF:000001">
    <property type="entry name" value="doublesex- and mab-3-related transcription factor 1"/>
    <property type="match status" value="1"/>
</dbReference>
<feature type="region of interest" description="Disordered" evidence="7">
    <location>
        <begin position="64"/>
        <end position="84"/>
    </location>
</feature>
<keyword evidence="5 6" id="KW-0539">Nucleus</keyword>
<dbReference type="PANTHER" id="PTHR12322">
    <property type="entry name" value="DOUBLESEX AND MAB-3 RELATED TRANSCRIPTION FACTOR DMRT"/>
    <property type="match status" value="1"/>
</dbReference>
<reference evidence="9 10" key="1">
    <citation type="journal article" date="2019" name="Genome Biol. Evol.">
        <title>Whole-Genome Sequencing of the Giant Devil Catfish, Bagarius yarrelli.</title>
        <authorList>
            <person name="Jiang W."/>
            <person name="Lv Y."/>
            <person name="Cheng L."/>
            <person name="Yang K."/>
            <person name="Chao B."/>
            <person name="Wang X."/>
            <person name="Li Y."/>
            <person name="Pan X."/>
            <person name="You X."/>
            <person name="Zhang Y."/>
            <person name="Yang J."/>
            <person name="Li J."/>
            <person name="Zhang X."/>
            <person name="Liu S."/>
            <person name="Sun C."/>
            <person name="Yang J."/>
            <person name="Shi Q."/>
        </authorList>
    </citation>
    <scope>NUCLEOTIDE SEQUENCE [LARGE SCALE GENOMIC DNA]</scope>
    <source>
        <strain evidence="9">JWS20170419001</strain>
        <tissue evidence="9">Muscle</tissue>
    </source>
</reference>
<evidence type="ECO:0000256" key="1">
    <source>
        <dbReference type="ARBA" id="ARBA00006834"/>
    </source>
</evidence>
<dbReference type="SMART" id="SM00301">
    <property type="entry name" value="DM"/>
    <property type="match status" value="1"/>
</dbReference>
<evidence type="ECO:0000256" key="2">
    <source>
        <dbReference type="ARBA" id="ARBA00022723"/>
    </source>
</evidence>
<keyword evidence="4 6" id="KW-0238">DNA-binding</keyword>
<dbReference type="OrthoDB" id="6162476at2759"/>
<comment type="caution">
    <text evidence="9">The sequence shown here is derived from an EMBL/GenBank/DDBJ whole genome shotgun (WGS) entry which is preliminary data.</text>
</comment>
<dbReference type="SUPFAM" id="SSF82927">
    <property type="entry name" value="Cysteine-rich DNA binding domain, (DM domain)"/>
    <property type="match status" value="1"/>
</dbReference>
<keyword evidence="10" id="KW-1185">Reference proteome</keyword>
<evidence type="ECO:0000259" key="8">
    <source>
        <dbReference type="PROSITE" id="PS50809"/>
    </source>
</evidence>
<comment type="subcellular location">
    <subcellularLocation>
        <location evidence="6">Nucleus</location>
    </subcellularLocation>
</comment>
<dbReference type="PROSITE" id="PS50809">
    <property type="entry name" value="DM_2"/>
    <property type="match status" value="1"/>
</dbReference>
<name>A0A556TZS4_BAGYA</name>
<dbReference type="GO" id="GO:0005634">
    <property type="term" value="C:nucleus"/>
    <property type="evidence" value="ECO:0007669"/>
    <property type="project" value="UniProtKB-SubCell"/>
</dbReference>
<dbReference type="Proteomes" id="UP000319801">
    <property type="component" value="Unassembled WGS sequence"/>
</dbReference>
<dbReference type="AlphaFoldDB" id="A0A556TZS4"/>
<dbReference type="InterPro" id="IPR026607">
    <property type="entry name" value="DMRT"/>
</dbReference>
<evidence type="ECO:0000256" key="5">
    <source>
        <dbReference type="ARBA" id="ARBA00023242"/>
    </source>
</evidence>
<evidence type="ECO:0000313" key="10">
    <source>
        <dbReference type="Proteomes" id="UP000319801"/>
    </source>
</evidence>
<dbReference type="Pfam" id="PF00751">
    <property type="entry name" value="DM"/>
    <property type="match status" value="1"/>
</dbReference>
<evidence type="ECO:0000313" key="9">
    <source>
        <dbReference type="EMBL" id="TSL47699.1"/>
    </source>
</evidence>
<proteinExistence type="inferred from homology"/>